<dbReference type="PANTHER" id="PTHR43630:SF2">
    <property type="entry name" value="GLYCOSYLTRANSFERASE"/>
    <property type="match status" value="1"/>
</dbReference>
<dbReference type="Pfam" id="PF00535">
    <property type="entry name" value="Glycos_transf_2"/>
    <property type="match status" value="1"/>
</dbReference>
<comment type="caution">
    <text evidence="3">The sequence shown here is derived from an EMBL/GenBank/DDBJ whole genome shotgun (WGS) entry which is preliminary data.</text>
</comment>
<dbReference type="OrthoDB" id="9815923at2"/>
<name>A0A4V6NE16_9GAMM</name>
<dbReference type="Proteomes" id="UP000295565">
    <property type="component" value="Unassembled WGS sequence"/>
</dbReference>
<dbReference type="AlphaFoldDB" id="A0A4V6NE16"/>
<keyword evidence="3" id="KW-0808">Transferase</keyword>
<dbReference type="GO" id="GO:0016740">
    <property type="term" value="F:transferase activity"/>
    <property type="evidence" value="ECO:0007669"/>
    <property type="project" value="UniProtKB-KW"/>
</dbReference>
<reference evidence="3 4" key="1">
    <citation type="submission" date="2019-03" db="EMBL/GenBank/DDBJ databases">
        <title>Genomic Encyclopedia of Type Strains, Phase IV (KMG-IV): sequencing the most valuable type-strain genomes for metagenomic binning, comparative biology and taxonomic classification.</title>
        <authorList>
            <person name="Goeker M."/>
        </authorList>
    </citation>
    <scope>NUCLEOTIDE SEQUENCE [LARGE SCALE GENOMIC DNA]</scope>
    <source>
        <strain evidence="3 4">DSM 18577</strain>
    </source>
</reference>
<gene>
    <name evidence="3" type="ORF">EV690_3644</name>
</gene>
<comment type="similarity">
    <text evidence="1">Belongs to the glycosyltransferase 2 family. WaaE/KdtX subfamily.</text>
</comment>
<proteinExistence type="inferred from homology"/>
<dbReference type="InterPro" id="IPR029044">
    <property type="entry name" value="Nucleotide-diphossugar_trans"/>
</dbReference>
<dbReference type="PANTHER" id="PTHR43630">
    <property type="entry name" value="POLY-BETA-1,6-N-ACETYL-D-GLUCOSAMINE SYNTHASE"/>
    <property type="match status" value="1"/>
</dbReference>
<evidence type="ECO:0000259" key="2">
    <source>
        <dbReference type="Pfam" id="PF00535"/>
    </source>
</evidence>
<dbReference type="RefSeq" id="WP_131914373.1">
    <property type="nucleotide sequence ID" value="NZ_OU594967.1"/>
</dbReference>
<dbReference type="CDD" id="cd02511">
    <property type="entry name" value="Beta4Glucosyltransferase"/>
    <property type="match status" value="1"/>
</dbReference>
<protein>
    <submittedName>
        <fullName evidence="3">(Heptosyl)LPS beta-1,4-glucosyltransferase</fullName>
    </submittedName>
</protein>
<dbReference type="InterPro" id="IPR001173">
    <property type="entry name" value="Glyco_trans_2-like"/>
</dbReference>
<evidence type="ECO:0000313" key="4">
    <source>
        <dbReference type="Proteomes" id="UP000295565"/>
    </source>
</evidence>
<organism evidence="3 4">
    <name type="scientific">Celerinatantimonas diazotrophica</name>
    <dbReference type="NCBI Taxonomy" id="412034"/>
    <lineage>
        <taxon>Bacteria</taxon>
        <taxon>Pseudomonadati</taxon>
        <taxon>Pseudomonadota</taxon>
        <taxon>Gammaproteobacteria</taxon>
        <taxon>Celerinatantimonadaceae</taxon>
        <taxon>Celerinatantimonas</taxon>
    </lineage>
</organism>
<dbReference type="Gene3D" id="3.90.550.10">
    <property type="entry name" value="Spore Coat Polysaccharide Biosynthesis Protein SpsA, Chain A"/>
    <property type="match status" value="1"/>
</dbReference>
<accession>A0A4V6NE16</accession>
<feature type="domain" description="Glycosyltransferase 2-like" evidence="2">
    <location>
        <begin position="16"/>
        <end position="148"/>
    </location>
</feature>
<keyword evidence="4" id="KW-1185">Reference proteome</keyword>
<dbReference type="EMBL" id="SMGD01000019">
    <property type="protein sequence ID" value="TCK46368.1"/>
    <property type="molecule type" value="Genomic_DNA"/>
</dbReference>
<sequence length="269" mass="31143">MTNSLKNHTSRATLGVAMITKNAAADLETCLSRLESIYDQLVIVDSGSSDETETIARRYTHEFYTHDDWPGFGKQRQRAQQYLTTDWVLFIDADEFVTDQLKQSIIQVLTENPADSCYKINRLSIAFGKAIRHSGWNPDWVTRLYRREQTHYNDALVHEHLVIPKHIKVKPLAGRMEHLTCRNITQYVQKTQGYMKAWADQREGKKKASLGSAISHSLFRFIRMYILKLGFLDGRHGLLISILSAYTVFVRYSDLWLRQSATRKEDNDL</sequence>
<dbReference type="SUPFAM" id="SSF53448">
    <property type="entry name" value="Nucleotide-diphospho-sugar transferases"/>
    <property type="match status" value="1"/>
</dbReference>
<evidence type="ECO:0000313" key="3">
    <source>
        <dbReference type="EMBL" id="TCK46368.1"/>
    </source>
</evidence>
<evidence type="ECO:0000256" key="1">
    <source>
        <dbReference type="ARBA" id="ARBA00038494"/>
    </source>
</evidence>